<accession>A0A161HGC5</accession>
<dbReference type="InterPro" id="IPR037507">
    <property type="entry name" value="Ribosomal_mL59"/>
</dbReference>
<keyword evidence="3" id="KW-0687">Ribonucleoprotein</keyword>
<dbReference type="RefSeq" id="XP_018734278.1">
    <property type="nucleotide sequence ID" value="XM_018879237.1"/>
</dbReference>
<organism evidence="3 4">
    <name type="scientific">Sugiyamaella lignohabitans</name>
    <dbReference type="NCBI Taxonomy" id="796027"/>
    <lineage>
        <taxon>Eukaryota</taxon>
        <taxon>Fungi</taxon>
        <taxon>Dikarya</taxon>
        <taxon>Ascomycota</taxon>
        <taxon>Saccharomycotina</taxon>
        <taxon>Dipodascomycetes</taxon>
        <taxon>Dipodascales</taxon>
        <taxon>Trichomonascaceae</taxon>
        <taxon>Sugiyamaella</taxon>
    </lineage>
</organism>
<sequence>MRATQLLARSERLLASEVLANARQLKLAQETNVEAPQKGDAVTSTESASRDPFYAQLPSPLRKFFEKYPPSPFRKYSDKPTSTHAEDANPFLPNKHPITNSWHDPKYSLRRQADLYKMAYRFGVTHLLPKLGNGKTFYEEKYLTKTPPAGAMAFKLSKGERIAPIRQKEVDTAIAKADETIAKARGTKFLRKIEKKNNQGKRFV</sequence>
<proteinExistence type="predicted"/>
<gene>
    <name evidence="3" type="primary">MRPL25</name>
    <name evidence="3" type="ORF">AWJ20_23</name>
</gene>
<dbReference type="EMBL" id="CP014501">
    <property type="protein sequence ID" value="ANB11801.1"/>
    <property type="molecule type" value="Genomic_DNA"/>
</dbReference>
<keyword evidence="3" id="KW-0689">Ribosomal protein</keyword>
<feature type="domain" description="Large ribosomal subunit protein mL59" evidence="2">
    <location>
        <begin position="60"/>
        <end position="185"/>
    </location>
</feature>
<dbReference type="KEGG" id="slb:AWJ20_23"/>
<dbReference type="GO" id="GO:0005762">
    <property type="term" value="C:mitochondrial large ribosomal subunit"/>
    <property type="evidence" value="ECO:0007669"/>
    <property type="project" value="InterPro"/>
</dbReference>
<dbReference type="Proteomes" id="UP000189580">
    <property type="component" value="Chromosome a"/>
</dbReference>
<evidence type="ECO:0000313" key="4">
    <source>
        <dbReference type="Proteomes" id="UP000189580"/>
    </source>
</evidence>
<dbReference type="GO" id="GO:0003735">
    <property type="term" value="F:structural constituent of ribosome"/>
    <property type="evidence" value="ECO:0007669"/>
    <property type="project" value="InterPro"/>
</dbReference>
<dbReference type="Pfam" id="PF18126">
    <property type="entry name" value="Mitoc_mL59"/>
    <property type="match status" value="1"/>
</dbReference>
<dbReference type="OrthoDB" id="18529at2759"/>
<name>A0A161HGC5_9ASCO</name>
<keyword evidence="4" id="KW-1185">Reference proteome</keyword>
<dbReference type="GeneID" id="30034195"/>
<evidence type="ECO:0000259" key="2">
    <source>
        <dbReference type="Pfam" id="PF18126"/>
    </source>
</evidence>
<evidence type="ECO:0000256" key="1">
    <source>
        <dbReference type="SAM" id="MobiDB-lite"/>
    </source>
</evidence>
<dbReference type="InterPro" id="IPR040922">
    <property type="entry name" value="Ribosomal_mL59_dom"/>
</dbReference>
<evidence type="ECO:0000313" key="3">
    <source>
        <dbReference type="EMBL" id="ANB11801.1"/>
    </source>
</evidence>
<reference evidence="3 4" key="1">
    <citation type="submission" date="2016-02" db="EMBL/GenBank/DDBJ databases">
        <title>Complete genome sequence and transcriptome regulation of the pentose utilising yeast Sugiyamaella lignohabitans.</title>
        <authorList>
            <person name="Bellasio M."/>
            <person name="Peymann A."/>
            <person name="Valli M."/>
            <person name="Sipitzky M."/>
            <person name="Graf A."/>
            <person name="Sauer M."/>
            <person name="Marx H."/>
            <person name="Mattanovich D."/>
        </authorList>
    </citation>
    <scope>NUCLEOTIDE SEQUENCE [LARGE SCALE GENOMIC DNA]</scope>
    <source>
        <strain evidence="3 4">CBS 10342</strain>
    </source>
</reference>
<dbReference type="AlphaFoldDB" id="A0A161HGC5"/>
<feature type="region of interest" description="Disordered" evidence="1">
    <location>
        <begin position="28"/>
        <end position="53"/>
    </location>
</feature>
<dbReference type="PANTHER" id="PTHR28041:SF1">
    <property type="entry name" value="LARGE RIBOSOMAL SUBUNIT PROTEIN ML59"/>
    <property type="match status" value="1"/>
</dbReference>
<protein>
    <submittedName>
        <fullName evidence="3">Mitochondrial 54S ribosomal protein YmL25</fullName>
    </submittedName>
</protein>
<dbReference type="PANTHER" id="PTHR28041">
    <property type="entry name" value="54S RIBOSOMAL PROTEIN L25, MITOCHONDRIAL"/>
    <property type="match status" value="1"/>
</dbReference>